<gene>
    <name evidence="5" type="ORF">HO133_007759</name>
</gene>
<feature type="signal peptide" evidence="3">
    <location>
        <begin position="1"/>
        <end position="22"/>
    </location>
</feature>
<dbReference type="SUPFAM" id="SSF53474">
    <property type="entry name" value="alpha/beta-Hydrolases"/>
    <property type="match status" value="1"/>
</dbReference>
<sequence length="632" mass="68342">MELTRLWCRVCVLLTSIVATSATPNTPTTPATRYILPLYNSDRRSASVAAPIVDLGYDRYQGYYDSEFGLNVFKGCAATAKSLPSTIIRYAAPPIGKLRWQAPQTPAPSENNTITQAVVQPPLCPQSGAAQTPAIYGFNSGPGDEDCLFLNVYAPPHAKNLPVIFWIHGGGYGLFGAVYDPSQLINTNDNGFISVIIQYRLGAFGFLSSEDVKQNGQVNAGLLDQHFALRWVQNHIKKFGGDPRKVTLAGESAGAGSVMLQAMAYGGKQNVTLFDNLIAASVYLAKQYHYNDQVPTQYYEAFAKAAGCTAGSNTTESSVFNCLVSANTAVLQNASATVSQSGEFGTFAFLPVTDGNFVQAAPSQQLLEKAVSGKRLLIGNNANEGAPLTPSTILTADDFLNYVNTTLPSLTAADKSRLLQIYQFDSANTDLSAPLFDTLGNSGPTALNQSEFATGQKQRAFNLNSEVTFTCPGYWFAEAFSGAGRESWKYQYSVTPAYHGADLTAYFSVNATTPTLDFIYAFQKLWGNFIMNNSPVIPIIEASGNATNATVPRGHGSDLHWPTYSNTSNIQMNLNTTGGMVQSVLVTPSYSYDLRLDPGVSNDFRLVNADTWEGGRGSRCQFWREVAPRVPQ</sequence>
<dbReference type="EMBL" id="JACCJB010000004">
    <property type="protein sequence ID" value="KAF6228031.1"/>
    <property type="molecule type" value="Genomic_DNA"/>
</dbReference>
<dbReference type="InterPro" id="IPR050309">
    <property type="entry name" value="Type-B_Carboxylest/Lipase"/>
</dbReference>
<evidence type="ECO:0000256" key="3">
    <source>
        <dbReference type="RuleBase" id="RU361235"/>
    </source>
</evidence>
<dbReference type="InterPro" id="IPR019826">
    <property type="entry name" value="Carboxylesterase_B_AS"/>
</dbReference>
<dbReference type="Gene3D" id="3.40.50.1820">
    <property type="entry name" value="alpha/beta hydrolase"/>
    <property type="match status" value="1"/>
</dbReference>
<keyword evidence="2 3" id="KW-0378">Hydrolase</keyword>
<protein>
    <recommendedName>
        <fullName evidence="3">Carboxylic ester hydrolase</fullName>
        <ecNumber evidence="3">3.1.1.-</ecNumber>
    </recommendedName>
</protein>
<comment type="caution">
    <text evidence="5">The sequence shown here is derived from an EMBL/GenBank/DDBJ whole genome shotgun (WGS) entry which is preliminary data.</text>
</comment>
<evidence type="ECO:0000256" key="2">
    <source>
        <dbReference type="ARBA" id="ARBA00022801"/>
    </source>
</evidence>
<feature type="domain" description="Carboxylesterase type B" evidence="4">
    <location>
        <begin position="88"/>
        <end position="578"/>
    </location>
</feature>
<comment type="similarity">
    <text evidence="1 3">Belongs to the type-B carboxylesterase/lipase family.</text>
</comment>
<proteinExistence type="inferred from homology"/>
<name>A0A8H6CRQ6_9LECA</name>
<evidence type="ECO:0000313" key="6">
    <source>
        <dbReference type="Proteomes" id="UP000593566"/>
    </source>
</evidence>
<evidence type="ECO:0000256" key="1">
    <source>
        <dbReference type="ARBA" id="ARBA00005964"/>
    </source>
</evidence>
<dbReference type="FunFam" id="3.40.50.1820:FF:000266">
    <property type="entry name" value="Carboxylic ester hydrolase"/>
    <property type="match status" value="1"/>
</dbReference>
<dbReference type="PROSITE" id="PS00122">
    <property type="entry name" value="CARBOXYLESTERASE_B_1"/>
    <property type="match status" value="1"/>
</dbReference>
<dbReference type="GO" id="GO:0016787">
    <property type="term" value="F:hydrolase activity"/>
    <property type="evidence" value="ECO:0007669"/>
    <property type="project" value="UniProtKB-KW"/>
</dbReference>
<dbReference type="PANTHER" id="PTHR11559">
    <property type="entry name" value="CARBOXYLESTERASE"/>
    <property type="match status" value="1"/>
</dbReference>
<reference evidence="5 6" key="1">
    <citation type="journal article" date="2020" name="Genomics">
        <title>Complete, high-quality genomes from long-read metagenomic sequencing of two wolf lichen thalli reveals enigmatic genome architecture.</title>
        <authorList>
            <person name="McKenzie S.K."/>
            <person name="Walston R.F."/>
            <person name="Allen J.L."/>
        </authorList>
    </citation>
    <scope>NUCLEOTIDE SEQUENCE [LARGE SCALE GENOMIC DNA]</scope>
    <source>
        <strain evidence="5">WasteWater1</strain>
    </source>
</reference>
<dbReference type="Proteomes" id="UP000593566">
    <property type="component" value="Unassembled WGS sequence"/>
</dbReference>
<organism evidence="5 6">
    <name type="scientific">Letharia lupina</name>
    <dbReference type="NCBI Taxonomy" id="560253"/>
    <lineage>
        <taxon>Eukaryota</taxon>
        <taxon>Fungi</taxon>
        <taxon>Dikarya</taxon>
        <taxon>Ascomycota</taxon>
        <taxon>Pezizomycotina</taxon>
        <taxon>Lecanoromycetes</taxon>
        <taxon>OSLEUM clade</taxon>
        <taxon>Lecanoromycetidae</taxon>
        <taxon>Lecanorales</taxon>
        <taxon>Lecanorineae</taxon>
        <taxon>Parmeliaceae</taxon>
        <taxon>Letharia</taxon>
    </lineage>
</organism>
<accession>A0A8H6CRQ6</accession>
<feature type="chain" id="PRO_5034923143" description="Carboxylic ester hydrolase" evidence="3">
    <location>
        <begin position="23"/>
        <end position="632"/>
    </location>
</feature>
<evidence type="ECO:0000259" key="4">
    <source>
        <dbReference type="Pfam" id="PF00135"/>
    </source>
</evidence>
<dbReference type="RefSeq" id="XP_037155965.1">
    <property type="nucleotide sequence ID" value="XM_037298629.1"/>
</dbReference>
<dbReference type="InterPro" id="IPR002018">
    <property type="entry name" value="CarbesteraseB"/>
</dbReference>
<dbReference type="PROSITE" id="PS00941">
    <property type="entry name" value="CARBOXYLESTERASE_B_2"/>
    <property type="match status" value="1"/>
</dbReference>
<dbReference type="GeneID" id="59336156"/>
<dbReference type="EC" id="3.1.1.-" evidence="3"/>
<dbReference type="InterPro" id="IPR019819">
    <property type="entry name" value="Carboxylesterase_B_CS"/>
</dbReference>
<dbReference type="InterPro" id="IPR029058">
    <property type="entry name" value="AB_hydrolase_fold"/>
</dbReference>
<dbReference type="AlphaFoldDB" id="A0A8H6CRQ6"/>
<dbReference type="Pfam" id="PF00135">
    <property type="entry name" value="COesterase"/>
    <property type="match status" value="1"/>
</dbReference>
<keyword evidence="3" id="KW-0732">Signal</keyword>
<keyword evidence="6" id="KW-1185">Reference proteome</keyword>
<evidence type="ECO:0000313" key="5">
    <source>
        <dbReference type="EMBL" id="KAF6228031.1"/>
    </source>
</evidence>